<keyword evidence="2" id="KW-1227">Viral tail protein</keyword>
<dbReference type="EMBL" id="AP013540">
    <property type="protein sequence ID" value="BAQ94051.1"/>
    <property type="molecule type" value="Genomic_DNA"/>
</dbReference>
<name>A0A6S4P7Q0_9CAUD</name>
<dbReference type="GO" id="GO:0098015">
    <property type="term" value="C:virus tail"/>
    <property type="evidence" value="ECO:0007669"/>
    <property type="project" value="UniProtKB-KW"/>
</dbReference>
<dbReference type="InterPro" id="IPR005604">
    <property type="entry name" value="Phage_T7_tail_fibre-like_N"/>
</dbReference>
<dbReference type="Pfam" id="PF03906">
    <property type="entry name" value="Phage_T7_tail"/>
    <property type="match status" value="1"/>
</dbReference>
<dbReference type="Gene3D" id="2.60.40.10">
    <property type="entry name" value="Immunoglobulins"/>
    <property type="match status" value="1"/>
</dbReference>
<reference evidence="6 7" key="1">
    <citation type="journal article" date="2013" name="PLoS Genet.">
        <title>Expanding the Marine Virosphere Using Metagenomics.</title>
        <authorList>
            <person name="Mizuno C.M."/>
            <person name="Rodriguez-Valera F."/>
            <person name="Kimes N.E."/>
            <person name="Ghai R."/>
        </authorList>
    </citation>
    <scope>NUCLEOTIDE SEQUENCE [LARGE SCALE GENOMIC DNA]</scope>
    <source>
        <strain evidence="6">UvMED-CGR-C62A-MedDCM-OCT-S28-C10</strain>
    </source>
</reference>
<evidence type="ECO:0000313" key="7">
    <source>
        <dbReference type="Proteomes" id="UP000505345"/>
    </source>
</evidence>
<evidence type="ECO:0000256" key="4">
    <source>
        <dbReference type="SAM" id="MobiDB-lite"/>
    </source>
</evidence>
<feature type="domain" description="Bacteriophage T7 tail fibre protein-like N-terminal" evidence="5">
    <location>
        <begin position="3"/>
        <end position="113"/>
    </location>
</feature>
<evidence type="ECO:0000256" key="2">
    <source>
        <dbReference type="ARBA" id="ARBA00022732"/>
    </source>
</evidence>
<dbReference type="InterPro" id="IPR014756">
    <property type="entry name" value="Ig_E-set"/>
</dbReference>
<dbReference type="Pfam" id="PF05345">
    <property type="entry name" value="He_PIG"/>
    <property type="match status" value="1"/>
</dbReference>
<dbReference type="Proteomes" id="UP000505345">
    <property type="component" value="Segment"/>
</dbReference>
<evidence type="ECO:0000313" key="6">
    <source>
        <dbReference type="EMBL" id="BAQ94051.1"/>
    </source>
</evidence>
<accession>A0A6S4P7Q0</accession>
<dbReference type="InterPro" id="IPR015919">
    <property type="entry name" value="Cadherin-like_sf"/>
</dbReference>
<evidence type="ECO:0000259" key="5">
    <source>
        <dbReference type="Pfam" id="PF03906"/>
    </source>
</evidence>
<dbReference type="GO" id="GO:0005509">
    <property type="term" value="F:calcium ion binding"/>
    <property type="evidence" value="ECO:0007669"/>
    <property type="project" value="InterPro"/>
</dbReference>
<dbReference type="KEGG" id="vg:55412567"/>
<evidence type="ECO:0000256" key="1">
    <source>
        <dbReference type="ARBA" id="ARBA00004328"/>
    </source>
</evidence>
<feature type="region of interest" description="Disordered" evidence="4">
    <location>
        <begin position="177"/>
        <end position="234"/>
    </location>
</feature>
<organism evidence="6 7">
    <name type="scientific">uncultured phage_MedDCM-OCT-S28-C10</name>
    <dbReference type="NCBI Taxonomy" id="2741077"/>
    <lineage>
        <taxon>Viruses</taxon>
        <taxon>Duplodnaviria</taxon>
        <taxon>Heunggongvirae</taxon>
        <taxon>Uroviricota</taxon>
        <taxon>Caudoviricetes</taxon>
        <taxon>Autographivirales</taxon>
        <taxon>Votkovvirus</taxon>
        <taxon>Votkovvirus S28C10</taxon>
    </lineage>
</organism>
<dbReference type="GeneID" id="55412567"/>
<dbReference type="InterPro" id="IPR013783">
    <property type="entry name" value="Ig-like_fold"/>
</dbReference>
<sequence>MANSYVQYTGNGSLTAFNITFDFIDASHLTCTVNGVNTSYTLSSGNTVATLASAPANGAAIEFKRTSSQASRLTDYVAGSVLKESDLDTDSKQGFFMGQEAIDNAANTIQQDNSDFNWNANNKKIKNVTDPSAAQHAATKNYVDTGVSSQVVAATTQATNAANSATAAATSATNAATSASTASSQATNSSNSASTSTTKASEASTSATAAASSATTASGHATTATTKASEASTSATNAASSATTALTQATNSANSATAAASSAAAAAASADNFDDTYLGAKASDPSVDNDGDALSEGDLYFNTTTDQIKFYNGSSWTGIGVNTDETFKVSSNDTTSGYLGAKLTATGSTGLTLTETNNGSNETLNATLASVPNASLANSSITINGSAVALGGSVSVGETKPTIGSISPSTITNAQTAVTITGTNFVTCPQVEALNPSTGIWYVADSVSFTNATTIVATFTLTVDATYKLRVENPDGLSVLSSSNILTVSDAPTFSTDAGSLGELAAGGSTAFAVAGSSDSTVAYSKTSGALPSGYSLNTSTGAITGTENAATQETIYNFTITLTDAEAQTSSRAFSITVTVGMNNSGQWNP</sequence>
<comment type="subcellular location">
    <subcellularLocation>
        <location evidence="1">Virion</location>
    </subcellularLocation>
</comment>
<dbReference type="SUPFAM" id="SSF49313">
    <property type="entry name" value="Cadherin-like"/>
    <property type="match status" value="1"/>
</dbReference>
<keyword evidence="7" id="KW-1185">Reference proteome</keyword>
<dbReference type="PRINTS" id="PR00833">
    <property type="entry name" value="POAALLERGEN"/>
</dbReference>
<proteinExistence type="predicted"/>
<dbReference type="GO" id="GO:0016020">
    <property type="term" value="C:membrane"/>
    <property type="evidence" value="ECO:0007669"/>
    <property type="project" value="InterPro"/>
</dbReference>
<dbReference type="SUPFAM" id="SSF81296">
    <property type="entry name" value="E set domains"/>
    <property type="match status" value="1"/>
</dbReference>
<keyword evidence="3" id="KW-0946">Virion</keyword>
<dbReference type="RefSeq" id="YP_009778109.1">
    <property type="nucleotide sequence ID" value="NC_047711.1"/>
</dbReference>
<evidence type="ECO:0000256" key="3">
    <source>
        <dbReference type="ARBA" id="ARBA00022844"/>
    </source>
</evidence>
<protein>
    <submittedName>
        <fullName evidence="6">Tail fiber protein</fullName>
    </submittedName>
</protein>